<proteinExistence type="predicted"/>
<dbReference type="Gene3D" id="3.40.30.10">
    <property type="entry name" value="Glutaredoxin"/>
    <property type="match status" value="1"/>
</dbReference>
<sequence length="77" mass="9189">MKIRFYSRANCSLCIEAWMMLQLVKEDVHLDIEEINIEENDEIHEKYVLRIPVIEYKGEVIQEGRIDYPTLLEAFNS</sequence>
<keyword evidence="2" id="KW-1185">Reference proteome</keyword>
<evidence type="ECO:0000313" key="2">
    <source>
        <dbReference type="Proteomes" id="UP000294292"/>
    </source>
</evidence>
<dbReference type="Pfam" id="PF05768">
    <property type="entry name" value="Glrx-like"/>
    <property type="match status" value="1"/>
</dbReference>
<dbReference type="OrthoDB" id="32865at2"/>
<reference evidence="1 2" key="1">
    <citation type="submission" date="2019-03" db="EMBL/GenBank/DDBJ databases">
        <title>Complete genome sequence of Paenisporosarcina antarctica CGMCC 1.6503T.</title>
        <authorList>
            <person name="Rong J.-C."/>
            <person name="Chi N.-Y."/>
            <person name="Zhang Q.-F."/>
        </authorList>
    </citation>
    <scope>NUCLEOTIDE SEQUENCE [LARGE SCALE GENOMIC DNA]</scope>
    <source>
        <strain evidence="1 2">CGMCC 1.6503</strain>
    </source>
</reference>
<dbReference type="InterPro" id="IPR008554">
    <property type="entry name" value="Glutaredoxin-like"/>
</dbReference>
<dbReference type="SUPFAM" id="SSF52833">
    <property type="entry name" value="Thioredoxin-like"/>
    <property type="match status" value="1"/>
</dbReference>
<dbReference type="AlphaFoldDB" id="A0A4P6ZYE7"/>
<dbReference type="RefSeq" id="WP_134209212.1">
    <property type="nucleotide sequence ID" value="NZ_CP038015.1"/>
</dbReference>
<dbReference type="InterPro" id="IPR036249">
    <property type="entry name" value="Thioredoxin-like_sf"/>
</dbReference>
<dbReference type="EMBL" id="CP038015">
    <property type="protein sequence ID" value="QBP40496.1"/>
    <property type="molecule type" value="Genomic_DNA"/>
</dbReference>
<name>A0A4P6ZYE7_9BACL</name>
<accession>A0A4P6ZYE7</accession>
<dbReference type="KEGG" id="panc:E2636_04840"/>
<evidence type="ECO:0000313" key="1">
    <source>
        <dbReference type="EMBL" id="QBP40496.1"/>
    </source>
</evidence>
<dbReference type="Proteomes" id="UP000294292">
    <property type="component" value="Chromosome"/>
</dbReference>
<gene>
    <name evidence="1" type="ORF">E2636_04840</name>
</gene>
<protein>
    <submittedName>
        <fullName evidence="1">Glutaredoxin family protein</fullName>
    </submittedName>
</protein>
<organism evidence="1 2">
    <name type="scientific">Paenisporosarcina antarctica</name>
    <dbReference type="NCBI Taxonomy" id="417367"/>
    <lineage>
        <taxon>Bacteria</taxon>
        <taxon>Bacillati</taxon>
        <taxon>Bacillota</taxon>
        <taxon>Bacilli</taxon>
        <taxon>Bacillales</taxon>
        <taxon>Caryophanaceae</taxon>
        <taxon>Paenisporosarcina</taxon>
    </lineage>
</organism>